<name>A0ABM0Z4Y4_CAMSA</name>
<dbReference type="SUPFAM" id="SSF81383">
    <property type="entry name" value="F-box domain"/>
    <property type="match status" value="1"/>
</dbReference>
<evidence type="ECO:0000313" key="2">
    <source>
        <dbReference type="Proteomes" id="UP000694864"/>
    </source>
</evidence>
<dbReference type="RefSeq" id="XP_010510488.1">
    <property type="nucleotide sequence ID" value="XM_010512186.2"/>
</dbReference>
<dbReference type="InterPro" id="IPR001810">
    <property type="entry name" value="F-box_dom"/>
</dbReference>
<organism evidence="2 3">
    <name type="scientific">Camelina sativa</name>
    <name type="common">False flax</name>
    <name type="synonym">Myagrum sativum</name>
    <dbReference type="NCBI Taxonomy" id="90675"/>
    <lineage>
        <taxon>Eukaryota</taxon>
        <taxon>Viridiplantae</taxon>
        <taxon>Streptophyta</taxon>
        <taxon>Embryophyta</taxon>
        <taxon>Tracheophyta</taxon>
        <taxon>Spermatophyta</taxon>
        <taxon>Magnoliopsida</taxon>
        <taxon>eudicotyledons</taxon>
        <taxon>Gunneridae</taxon>
        <taxon>Pentapetalae</taxon>
        <taxon>rosids</taxon>
        <taxon>malvids</taxon>
        <taxon>Brassicales</taxon>
        <taxon>Brassicaceae</taxon>
        <taxon>Camelineae</taxon>
        <taxon>Camelina</taxon>
    </lineage>
</organism>
<dbReference type="GeneID" id="104786738"/>
<dbReference type="InterPro" id="IPR055294">
    <property type="entry name" value="FBL60-like"/>
</dbReference>
<sequence>MRQKKLRLLSFCSSSRRSSLNQSPKDLVATKMATRYECEDAISSLPDEILAQILSYLPTKRAASTSVLSKRWRTLFSLMNHLFASQHHLDFDDSYFLNPKLSKQQRSRRRNETGQSFRAFVDKTLLSCSNRPINKFSLKHREDDLHHMDQTNRWISNVLERGVSELHLRIKTTWFGRPPRPLPSDVFTNKTLVTLTLGTLLFVGIDPPKVFLPLLKSLSLDTVYYVEEEEGYSYSTSFAEVMLEGCPLLEEFFLNHVSIDHKEAPDPSEIISHQNLKRLTVNRRFQLCQQMGFDTPNLVYLDYSDYSRYGIESANFLDSLVEARLDLDIPWRGRARTFRMNNITRAIECMTNVEILHLSSNTVKLMYNRLYDYWEEDQDDCGLSFPRFENLVKLSFETRSKRQPRWKMLTVVMDKAPILETLVLKGLYSIRYEGVSVNENVVKVLEIYGYKGGRNELRQLNRFLSQMNCLQLIKVEIDAAIDDIDKRLQITNDLLSLPKCQVQFL</sequence>
<dbReference type="InterPro" id="IPR053781">
    <property type="entry name" value="F-box_AtFBL13-like"/>
</dbReference>
<keyword evidence="2" id="KW-1185">Reference proteome</keyword>
<accession>A0ABM0Z4Y4</accession>
<dbReference type="InterPro" id="IPR006566">
    <property type="entry name" value="FBD"/>
</dbReference>
<dbReference type="Pfam" id="PF24758">
    <property type="entry name" value="LRR_At5g56370"/>
    <property type="match status" value="1"/>
</dbReference>
<feature type="domain" description="F-box" evidence="1">
    <location>
        <begin position="39"/>
        <end position="86"/>
    </location>
</feature>
<dbReference type="SUPFAM" id="SSF52047">
    <property type="entry name" value="RNI-like"/>
    <property type="match status" value="1"/>
</dbReference>
<dbReference type="Pfam" id="PF00646">
    <property type="entry name" value="F-box"/>
    <property type="match status" value="1"/>
</dbReference>
<dbReference type="PROSITE" id="PS50181">
    <property type="entry name" value="FBOX"/>
    <property type="match status" value="1"/>
</dbReference>
<evidence type="ECO:0000259" key="1">
    <source>
        <dbReference type="PROSITE" id="PS50181"/>
    </source>
</evidence>
<dbReference type="SMART" id="SM00579">
    <property type="entry name" value="FBD"/>
    <property type="match status" value="1"/>
</dbReference>
<proteinExistence type="predicted"/>
<dbReference type="PANTHER" id="PTHR31293:SF26">
    <property type="entry name" value="(RAPE) HYPOTHETICAL PROTEIN"/>
    <property type="match status" value="1"/>
</dbReference>
<dbReference type="PANTHER" id="PTHR31293">
    <property type="entry name" value="RNI-LIKE SUPERFAMILY PROTEIN"/>
    <property type="match status" value="1"/>
</dbReference>
<reference evidence="3" key="2">
    <citation type="submission" date="2025-08" db="UniProtKB">
        <authorList>
            <consortium name="RefSeq"/>
        </authorList>
    </citation>
    <scope>IDENTIFICATION</scope>
    <source>
        <tissue evidence="3">Leaf</tissue>
    </source>
</reference>
<reference evidence="2" key="1">
    <citation type="journal article" date="2014" name="Nat. Commun.">
        <title>The emerging biofuel crop Camelina sativa retains a highly undifferentiated hexaploid genome structure.</title>
        <authorList>
            <person name="Kagale S."/>
            <person name="Koh C."/>
            <person name="Nixon J."/>
            <person name="Bollina V."/>
            <person name="Clarke W.E."/>
            <person name="Tuteja R."/>
            <person name="Spillane C."/>
            <person name="Robinson S.J."/>
            <person name="Links M.G."/>
            <person name="Clarke C."/>
            <person name="Higgins E.E."/>
            <person name="Huebert T."/>
            <person name="Sharpe A.G."/>
            <person name="Parkin I.A."/>
        </authorList>
    </citation>
    <scope>NUCLEOTIDE SEQUENCE [LARGE SCALE GENOMIC DNA]</scope>
    <source>
        <strain evidence="2">cv. DH55</strain>
    </source>
</reference>
<dbReference type="Proteomes" id="UP000694864">
    <property type="component" value="Chromosome 5"/>
</dbReference>
<gene>
    <name evidence="3" type="primary">LOC104786738</name>
</gene>
<protein>
    <submittedName>
        <fullName evidence="3">F-box/LRR-repeat protein At5g25860 isoform X1</fullName>
    </submittedName>
</protein>
<dbReference type="Gene3D" id="1.20.1280.50">
    <property type="match status" value="1"/>
</dbReference>
<dbReference type="SMART" id="SM00256">
    <property type="entry name" value="FBOX"/>
    <property type="match status" value="1"/>
</dbReference>
<dbReference type="CDD" id="cd22160">
    <property type="entry name" value="F-box_AtFBL13-like"/>
    <property type="match status" value="1"/>
</dbReference>
<evidence type="ECO:0000313" key="3">
    <source>
        <dbReference type="RefSeq" id="XP_010510488.1"/>
    </source>
</evidence>
<dbReference type="InterPro" id="IPR055411">
    <property type="entry name" value="LRR_FXL15/At3g58940/PEG3-like"/>
</dbReference>
<dbReference type="InterPro" id="IPR036047">
    <property type="entry name" value="F-box-like_dom_sf"/>
</dbReference>